<dbReference type="InterPro" id="IPR032429">
    <property type="entry name" value="Nibrin_BRCT2"/>
</dbReference>
<feature type="compositionally biased region" description="Polar residues" evidence="1">
    <location>
        <begin position="818"/>
        <end position="829"/>
    </location>
</feature>
<dbReference type="InterPro" id="IPR040227">
    <property type="entry name" value="Nibrin-rel"/>
</dbReference>
<name>A0A4S4M0U2_9AGAM</name>
<sequence>MWTISGPFDVEITGISQVSSSRPQEAKLLKSGKKYLLGRKDCDLVVNSKKVSRDHGQIIVGGYTIDDVANPDKASSLELFNTKSRTMSVIRAGERMTVNPGSALELQEDDKIDVVTGIPLTVKWLRVCCYESPSKVKGPVSTDGCASLGINVVRSLHPAITHHLAPTFTLSPLLSTSLLTASQFVKPQWLEEILRLGLLPPNDPKSLEWTFALPPESKHRPGFSASLHPDLKKFKTWEPNEERLNMFRGCRFVFVGEKGREVSSEYRTLVERGQGECELFTVDAGLVKWKRTLDKAKAWAKEKKGMVSLVADDKAMETAVGRDGWRELVDGAKEVHSAGLRFILPENILQAVAHVDKYYIDCDGLHPDHQGPSPLPDFVPNTHPEEPSIPPDFGLDHQSSNKREAGAEASSSRLPPSEKSTPRTESEEPSEPAAPGPLRRPRKLTRRTQQTSLALLGLDEDSSMMNTTSAKIPAKTVTPVVPELVPPPPTQSRFRSRTKNVARLLGLDDALEEETHRGPSLDKYKALFDASDPDRLAQTAATQGITQTDTQAQSRSDGLVVPLPVVREEDEETSGMQTQARGSKRKADELDDDVVMREIEDDPDADQDVELDTNTDTGAPHKRRALENVHAIVPASQAPPPSSQAKGAPLPPPPTKFTKPPSSTMQQHNKSKKKGSADTDTDAAEMDTDERFLKAVNSTKRGKKHEDEFDREFNNLRISKPELDRDQREQGWAVLEDFGNENVRGNFMVVVDVDVDTTRPSRRGVNVRAGGKPEWVGRPDFKKFKKKTSGEKRDAVALVVSDENDYGVGPAYWKPRTLSESNSGSQTLFGSGIGEKTQTQARASRKGKSRAMVINDSDEDEEEVKKGDVKPARAARDKPPSTTKKAPSTAKPSSKASASSRTSSKTNVKPAPTGRVTRSTRSQSQPLFLESDDDEIPGKRLDDIGEENDVELGDGLEVEVGGWDDDGEEDMDGTSATMRTDRTSETQQSVLKSTRRTTAQKRKASIVGDDSDDGVFKGFKSRKKGRTG</sequence>
<dbReference type="GO" id="GO:0000724">
    <property type="term" value="P:double-strand break repair via homologous recombination"/>
    <property type="evidence" value="ECO:0007669"/>
    <property type="project" value="TreeGrafter"/>
</dbReference>
<keyword evidence="4" id="KW-1185">Reference proteome</keyword>
<reference evidence="3 4" key="1">
    <citation type="submission" date="2019-02" db="EMBL/GenBank/DDBJ databases">
        <title>Genome sequencing of the rare red list fungi Bondarzewia mesenterica.</title>
        <authorList>
            <person name="Buettner E."/>
            <person name="Kellner H."/>
        </authorList>
    </citation>
    <scope>NUCLEOTIDE SEQUENCE [LARGE SCALE GENOMIC DNA]</scope>
    <source>
        <strain evidence="3 4">DSM 108281</strain>
    </source>
</reference>
<feature type="region of interest" description="Disordered" evidence="1">
    <location>
        <begin position="542"/>
        <end position="708"/>
    </location>
</feature>
<dbReference type="Gene3D" id="2.60.200.20">
    <property type="match status" value="1"/>
</dbReference>
<feature type="compositionally biased region" description="Low complexity" evidence="1">
    <location>
        <begin position="542"/>
        <end position="553"/>
    </location>
</feature>
<dbReference type="OrthoDB" id="552194at2759"/>
<dbReference type="GO" id="GO:0030870">
    <property type="term" value="C:Mre11 complex"/>
    <property type="evidence" value="ECO:0007669"/>
    <property type="project" value="InterPro"/>
</dbReference>
<dbReference type="Proteomes" id="UP000310158">
    <property type="component" value="Unassembled WGS sequence"/>
</dbReference>
<dbReference type="GO" id="GO:0007095">
    <property type="term" value="P:mitotic G2 DNA damage checkpoint signaling"/>
    <property type="evidence" value="ECO:0007669"/>
    <property type="project" value="InterPro"/>
</dbReference>
<dbReference type="Pfam" id="PF16508">
    <property type="entry name" value="NIBRIN_BRCT_II"/>
    <property type="match status" value="1"/>
</dbReference>
<comment type="caution">
    <text evidence="3">The sequence shown here is derived from an EMBL/GenBank/DDBJ whole genome shotgun (WGS) entry which is preliminary data.</text>
</comment>
<protein>
    <recommendedName>
        <fullName evidence="2">Nibrin second BRCT domain-containing protein</fullName>
    </recommendedName>
</protein>
<evidence type="ECO:0000313" key="3">
    <source>
        <dbReference type="EMBL" id="THH18656.1"/>
    </source>
</evidence>
<feature type="region of interest" description="Disordered" evidence="1">
    <location>
        <begin position="805"/>
        <end position="1028"/>
    </location>
</feature>
<feature type="compositionally biased region" description="Polar residues" evidence="1">
    <location>
        <begin position="916"/>
        <end position="926"/>
    </location>
</feature>
<dbReference type="AlphaFoldDB" id="A0A4S4M0U2"/>
<dbReference type="PANTHER" id="PTHR12162:SF0">
    <property type="entry name" value="NIBRIN"/>
    <property type="match status" value="1"/>
</dbReference>
<evidence type="ECO:0000259" key="2">
    <source>
        <dbReference type="Pfam" id="PF16508"/>
    </source>
</evidence>
<evidence type="ECO:0000256" key="1">
    <source>
        <dbReference type="SAM" id="MobiDB-lite"/>
    </source>
</evidence>
<feature type="compositionally biased region" description="Low complexity" evidence="1">
    <location>
        <begin position="880"/>
        <end position="906"/>
    </location>
</feature>
<organism evidence="3 4">
    <name type="scientific">Bondarzewia mesenterica</name>
    <dbReference type="NCBI Taxonomy" id="1095465"/>
    <lineage>
        <taxon>Eukaryota</taxon>
        <taxon>Fungi</taxon>
        <taxon>Dikarya</taxon>
        <taxon>Basidiomycota</taxon>
        <taxon>Agaricomycotina</taxon>
        <taxon>Agaricomycetes</taxon>
        <taxon>Russulales</taxon>
        <taxon>Bondarzewiaceae</taxon>
        <taxon>Bondarzewia</taxon>
    </lineage>
</organism>
<dbReference type="GO" id="GO:0003684">
    <property type="term" value="F:damaged DNA binding"/>
    <property type="evidence" value="ECO:0007669"/>
    <property type="project" value="TreeGrafter"/>
</dbReference>
<dbReference type="PANTHER" id="PTHR12162">
    <property type="entry name" value="NIBRIN-RELATED"/>
    <property type="match status" value="1"/>
</dbReference>
<accession>A0A4S4M0U2</accession>
<feature type="compositionally biased region" description="Acidic residues" evidence="1">
    <location>
        <begin position="944"/>
        <end position="972"/>
    </location>
</feature>
<feature type="compositionally biased region" description="Basic residues" evidence="1">
    <location>
        <begin position="1019"/>
        <end position="1028"/>
    </location>
</feature>
<dbReference type="EMBL" id="SGPL01000069">
    <property type="protein sequence ID" value="THH18656.1"/>
    <property type="molecule type" value="Genomic_DNA"/>
</dbReference>
<feature type="compositionally biased region" description="Acidic residues" evidence="1">
    <location>
        <begin position="589"/>
        <end position="613"/>
    </location>
</feature>
<evidence type="ECO:0000313" key="4">
    <source>
        <dbReference type="Proteomes" id="UP000310158"/>
    </source>
</evidence>
<gene>
    <name evidence="3" type="ORF">EW146_g2373</name>
</gene>
<feature type="compositionally biased region" description="Acidic residues" evidence="1">
    <location>
        <begin position="679"/>
        <end position="688"/>
    </location>
</feature>
<feature type="region of interest" description="Disordered" evidence="1">
    <location>
        <begin position="369"/>
        <end position="448"/>
    </location>
</feature>
<feature type="compositionally biased region" description="Basic and acidic residues" evidence="1">
    <location>
        <begin position="863"/>
        <end position="879"/>
    </location>
</feature>
<proteinExistence type="predicted"/>
<feature type="compositionally biased region" description="Basic residues" evidence="1">
    <location>
        <begin position="993"/>
        <end position="1004"/>
    </location>
</feature>
<feature type="domain" description="Nibrin second BRCT" evidence="2">
    <location>
        <begin position="241"/>
        <end position="356"/>
    </location>
</feature>